<reference evidence="5 6" key="1">
    <citation type="submission" date="2017-12" db="EMBL/GenBank/DDBJ databases">
        <title>Comparative genomics of Botrytis spp.</title>
        <authorList>
            <person name="Valero-Jimenez C.A."/>
            <person name="Tapia P."/>
            <person name="Veloso J."/>
            <person name="Silva-Moreno E."/>
            <person name="Staats M."/>
            <person name="Valdes J.H."/>
            <person name="Van Kan J.A.L."/>
        </authorList>
    </citation>
    <scope>NUCLEOTIDE SEQUENCE [LARGE SCALE GENOMIC DNA]</scope>
    <source>
        <strain evidence="5 6">Bt9001</strain>
    </source>
</reference>
<proteinExistence type="predicted"/>
<evidence type="ECO:0000256" key="3">
    <source>
        <dbReference type="ARBA" id="ARBA00022691"/>
    </source>
</evidence>
<dbReference type="PANTHER" id="PTHR43712:SF5">
    <property type="entry name" value="O-METHYLTRANSFERASE ASQN-RELATED"/>
    <property type="match status" value="1"/>
</dbReference>
<keyword evidence="3" id="KW-0949">S-adenosyl-L-methionine</keyword>
<evidence type="ECO:0000259" key="4">
    <source>
        <dbReference type="Pfam" id="PF00891"/>
    </source>
</evidence>
<dbReference type="Pfam" id="PF00891">
    <property type="entry name" value="Methyltransf_2"/>
    <property type="match status" value="1"/>
</dbReference>
<dbReference type="AlphaFoldDB" id="A0A4Z1EH36"/>
<dbReference type="GO" id="GO:0032259">
    <property type="term" value="P:methylation"/>
    <property type="evidence" value="ECO:0007669"/>
    <property type="project" value="UniProtKB-KW"/>
</dbReference>
<evidence type="ECO:0000313" key="6">
    <source>
        <dbReference type="Proteomes" id="UP000297777"/>
    </source>
</evidence>
<keyword evidence="6" id="KW-1185">Reference proteome</keyword>
<dbReference type="PROSITE" id="PS51683">
    <property type="entry name" value="SAM_OMT_II"/>
    <property type="match status" value="1"/>
</dbReference>
<dbReference type="EMBL" id="PQXH01000101">
    <property type="protein sequence ID" value="TGO11794.1"/>
    <property type="molecule type" value="Genomic_DNA"/>
</dbReference>
<evidence type="ECO:0000256" key="2">
    <source>
        <dbReference type="ARBA" id="ARBA00022679"/>
    </source>
</evidence>
<dbReference type="InterPro" id="IPR001077">
    <property type="entry name" value="COMT_C"/>
</dbReference>
<protein>
    <recommendedName>
        <fullName evidence="4">O-methyltransferase C-terminal domain-containing protein</fullName>
    </recommendedName>
</protein>
<dbReference type="InterPro" id="IPR029063">
    <property type="entry name" value="SAM-dependent_MTases_sf"/>
</dbReference>
<evidence type="ECO:0000313" key="5">
    <source>
        <dbReference type="EMBL" id="TGO11794.1"/>
    </source>
</evidence>
<keyword evidence="2" id="KW-0808">Transferase</keyword>
<comment type="caution">
    <text evidence="5">The sequence shown here is derived from an EMBL/GenBank/DDBJ whole genome shotgun (WGS) entry which is preliminary data.</text>
</comment>
<name>A0A4Z1EH36_9HELO</name>
<keyword evidence="1" id="KW-0489">Methyltransferase</keyword>
<dbReference type="OrthoDB" id="1606438at2759"/>
<dbReference type="Proteomes" id="UP000297777">
    <property type="component" value="Unassembled WGS sequence"/>
</dbReference>
<dbReference type="InterPro" id="IPR016461">
    <property type="entry name" value="COMT-like"/>
</dbReference>
<dbReference type="GO" id="GO:0008171">
    <property type="term" value="F:O-methyltransferase activity"/>
    <property type="evidence" value="ECO:0007669"/>
    <property type="project" value="InterPro"/>
</dbReference>
<feature type="domain" description="O-methyltransferase C-terminal" evidence="4">
    <location>
        <begin position="22"/>
        <end position="71"/>
    </location>
</feature>
<gene>
    <name evidence="5" type="ORF">BTUL_0101g00150</name>
</gene>
<sequence length="78" mass="8544">MSRRMAEAMICFSSAVSVSYQASFLVKSYPWDTVTKVFDVGGAQGHSSIELAQTYPNLKAVLQDLPEVVEGIEKNSTK</sequence>
<dbReference type="PANTHER" id="PTHR43712">
    <property type="entry name" value="PUTATIVE (AFU_ORTHOLOGUE AFUA_4G14580)-RELATED"/>
    <property type="match status" value="1"/>
</dbReference>
<accession>A0A4Z1EH36</accession>
<dbReference type="Gene3D" id="3.40.50.150">
    <property type="entry name" value="Vaccinia Virus protein VP39"/>
    <property type="match status" value="1"/>
</dbReference>
<evidence type="ECO:0000256" key="1">
    <source>
        <dbReference type="ARBA" id="ARBA00022603"/>
    </source>
</evidence>
<organism evidence="5 6">
    <name type="scientific">Botrytis tulipae</name>
    <dbReference type="NCBI Taxonomy" id="87230"/>
    <lineage>
        <taxon>Eukaryota</taxon>
        <taxon>Fungi</taxon>
        <taxon>Dikarya</taxon>
        <taxon>Ascomycota</taxon>
        <taxon>Pezizomycotina</taxon>
        <taxon>Leotiomycetes</taxon>
        <taxon>Helotiales</taxon>
        <taxon>Sclerotiniaceae</taxon>
        <taxon>Botrytis</taxon>
    </lineage>
</organism>
<dbReference type="SUPFAM" id="SSF53335">
    <property type="entry name" value="S-adenosyl-L-methionine-dependent methyltransferases"/>
    <property type="match status" value="1"/>
</dbReference>